<dbReference type="GO" id="GO:0009083">
    <property type="term" value="P:branched-chain amino acid catabolic process"/>
    <property type="evidence" value="ECO:0007669"/>
    <property type="project" value="TreeGrafter"/>
</dbReference>
<dbReference type="InterPro" id="IPR029061">
    <property type="entry name" value="THDP-binding"/>
</dbReference>
<protein>
    <recommendedName>
        <fullName evidence="2">3-methyl-2-oxobutanoate dehydrogenase (2-methylpropanoyl-transferring)</fullName>
        <ecNumber evidence="2">1.2.4.4</ecNumber>
    </recommendedName>
</protein>
<evidence type="ECO:0000256" key="2">
    <source>
        <dbReference type="ARBA" id="ARBA00012277"/>
    </source>
</evidence>
<dbReference type="SMART" id="SM00861">
    <property type="entry name" value="Transket_pyr"/>
    <property type="match status" value="1"/>
</dbReference>
<dbReference type="InterPro" id="IPR001017">
    <property type="entry name" value="DH_E1"/>
</dbReference>
<dbReference type="SUPFAM" id="SSF52922">
    <property type="entry name" value="TK C-terminal domain-like"/>
    <property type="match status" value="1"/>
</dbReference>
<comment type="cofactor">
    <cofactor evidence="1">
        <name>thiamine diphosphate</name>
        <dbReference type="ChEBI" id="CHEBI:58937"/>
    </cofactor>
</comment>
<dbReference type="InterPro" id="IPR033248">
    <property type="entry name" value="Transketolase_C"/>
</dbReference>
<dbReference type="Pfam" id="PF00676">
    <property type="entry name" value="E1_dh"/>
    <property type="match status" value="1"/>
</dbReference>
<dbReference type="GO" id="GO:0003863">
    <property type="term" value="F:branched-chain 2-oxo acid dehydrogenase activity"/>
    <property type="evidence" value="ECO:0007669"/>
    <property type="project" value="UniProtKB-EC"/>
</dbReference>
<dbReference type="Pfam" id="PF02779">
    <property type="entry name" value="Transket_pyr"/>
    <property type="match status" value="1"/>
</dbReference>
<name>A0A3B0TUP2_9ZZZZ</name>
<reference evidence="5" key="1">
    <citation type="submission" date="2018-06" db="EMBL/GenBank/DDBJ databases">
        <authorList>
            <person name="Zhirakovskaya E."/>
        </authorList>
    </citation>
    <scope>NUCLEOTIDE SEQUENCE</scope>
</reference>
<dbReference type="Gene3D" id="3.40.50.920">
    <property type="match status" value="1"/>
</dbReference>
<keyword evidence="3 5" id="KW-0560">Oxidoreductase</keyword>
<organism evidence="5">
    <name type="scientific">hydrothermal vent metagenome</name>
    <dbReference type="NCBI Taxonomy" id="652676"/>
    <lineage>
        <taxon>unclassified sequences</taxon>
        <taxon>metagenomes</taxon>
        <taxon>ecological metagenomes</taxon>
    </lineage>
</organism>
<dbReference type="EMBL" id="UOEP01000082">
    <property type="protein sequence ID" value="VAW18152.1"/>
    <property type="molecule type" value="Genomic_DNA"/>
</dbReference>
<evidence type="ECO:0000256" key="1">
    <source>
        <dbReference type="ARBA" id="ARBA00001964"/>
    </source>
</evidence>
<dbReference type="GO" id="GO:0007584">
    <property type="term" value="P:response to nutrient"/>
    <property type="evidence" value="ECO:0007669"/>
    <property type="project" value="TreeGrafter"/>
</dbReference>
<proteinExistence type="predicted"/>
<dbReference type="Pfam" id="PF02780">
    <property type="entry name" value="Transketolase_C"/>
    <property type="match status" value="1"/>
</dbReference>
<dbReference type="SUPFAM" id="SSF52518">
    <property type="entry name" value="Thiamin diphosphate-binding fold (THDP-binding)"/>
    <property type="match status" value="2"/>
</dbReference>
<dbReference type="EC" id="1.2.4.4" evidence="2"/>
<evidence type="ECO:0000313" key="5">
    <source>
        <dbReference type="EMBL" id="VAW18152.1"/>
    </source>
</evidence>
<dbReference type="PANTHER" id="PTHR42980">
    <property type="entry name" value="2-OXOISOVALERATE DEHYDROGENASE SUBUNIT BETA-RELATED"/>
    <property type="match status" value="1"/>
</dbReference>
<accession>A0A3B0TUP2</accession>
<dbReference type="Gene3D" id="3.40.50.970">
    <property type="match status" value="2"/>
</dbReference>
<evidence type="ECO:0000259" key="4">
    <source>
        <dbReference type="SMART" id="SM00861"/>
    </source>
</evidence>
<dbReference type="InterPro" id="IPR009014">
    <property type="entry name" value="Transketo_C/PFOR_II"/>
</dbReference>
<gene>
    <name evidence="5" type="ORF">MNBD_BACTEROID01-2850</name>
</gene>
<feature type="domain" description="Transketolase-like pyrimidine-binding" evidence="4">
    <location>
        <begin position="471"/>
        <end position="645"/>
    </location>
</feature>
<dbReference type="PANTHER" id="PTHR42980:SF1">
    <property type="entry name" value="2-OXOISOVALERATE DEHYDROGENASE SUBUNIT BETA, MITOCHONDRIAL"/>
    <property type="match status" value="1"/>
</dbReference>
<dbReference type="AlphaFoldDB" id="A0A3B0TUP2"/>
<sequence length="805" mass="89061">MYLEKFNILKIGEAKAKEVLNDYYIVCLSRQLSIIGRREVHNGRAHFGIFGDGKEVAQVAYAKTFQKGDWRSGYYRDQTFMLALGLLQPEEFFAMIYGDTGDNANPSTGGRNFNNHFSSQNINGEGEIKDLAEKYNSASDISPTAGQMPRLLGLAQASKIVRQNPLIKKSLNNNVTGNEVAFGSIGDAGTSEGMFFETINAAGVMQVPLVVAVYDDGFGISVPVDLQTTKASISEALKGFRKEKGTNGISIYCCKAWDYPGLVEVFAEGVALCRKTHTPALFHIMEATQPLGHSTSGSHEHYKTKGRLAWEKEHDGVSRFKTWILDNAIADYETLAIIEKKAGERAKEARDKAWSHYKNSYNNETGGLKTILEELGRKTGGALSKLGEFEKITHKASPTRRSLMSFAKRIAFEVHGNPVVENERADLLQWIDDFQAMSSNFYNQHIYREGSDSALKVKPVAAIYEGNAMEANGSEVINKNFDALFAKYPNLVAFGEDTGKLGGVNQGMKGMQVKYGSGRVSDTGIRETTIIGQGIGLALRGFRPIAEIQYLDYMAYAQPTLSDDLATMQYRTKGKQAAPVIIRTRGHQLQGMWHAGSPMQLLLGSMRGIYLCVPRNMTQAAGFYNTLLEANDPAIVIEPLKGYYQKEKMPANFGEFKVPLGIPEVITEGNDLTLVTYGWNVNHAVKAAGLLKALKGISVEVIDVQTLLPFDINQVILESVKKTNKVLFMDEDAPGGATAYMMQKVVEGQQAFNYLDTAPHTLPAMEHRPAYGIDGEYFSKPNVEQIFEAVYQMMHEVDEKKYPKL</sequence>
<evidence type="ECO:0000256" key="3">
    <source>
        <dbReference type="ARBA" id="ARBA00023002"/>
    </source>
</evidence>
<dbReference type="InterPro" id="IPR005475">
    <property type="entry name" value="Transketolase-like_Pyr-bd"/>
</dbReference>